<comment type="caution">
    <text evidence="3">The sequence shown here is derived from an EMBL/GenBank/DDBJ whole genome shotgun (WGS) entry which is preliminary data.</text>
</comment>
<dbReference type="Pfam" id="PF01541">
    <property type="entry name" value="GIY-YIG"/>
    <property type="match status" value="1"/>
</dbReference>
<dbReference type="Proteomes" id="UP000230178">
    <property type="component" value="Unassembled WGS sequence"/>
</dbReference>
<dbReference type="EMBL" id="PFVS01000089">
    <property type="protein sequence ID" value="PJA82883.1"/>
    <property type="molecule type" value="Genomic_DNA"/>
</dbReference>
<dbReference type="Gene3D" id="3.40.1440.10">
    <property type="entry name" value="GIY-YIG endonuclease"/>
    <property type="match status" value="1"/>
</dbReference>
<name>A0A2M7Z2X8_9BACT</name>
<sequence>MFYYVYVIESAKDGSLYTGYTTNLVKRLKEHNQGLNFSTKPYRPWELIYYEACLNEKDAKRREGFLKTSQGQRLLKRRLKEYFYLRKIRKI</sequence>
<dbReference type="PANTHER" id="PTHR34477:SF1">
    <property type="entry name" value="UPF0213 PROTEIN YHBQ"/>
    <property type="match status" value="1"/>
</dbReference>
<reference evidence="4" key="1">
    <citation type="submission" date="2017-09" db="EMBL/GenBank/DDBJ databases">
        <title>Depth-based differentiation of microbial function through sediment-hosted aquifers and enrichment of novel symbionts in the deep terrestrial subsurface.</title>
        <authorList>
            <person name="Probst A.J."/>
            <person name="Ladd B."/>
            <person name="Jarett J.K."/>
            <person name="Geller-Mcgrath D.E."/>
            <person name="Sieber C.M.K."/>
            <person name="Emerson J.B."/>
            <person name="Anantharaman K."/>
            <person name="Thomas B.C."/>
            <person name="Malmstrom R."/>
            <person name="Stieglmeier M."/>
            <person name="Klingl A."/>
            <person name="Woyke T."/>
            <person name="Ryan C.M."/>
            <person name="Banfield J.F."/>
        </authorList>
    </citation>
    <scope>NUCLEOTIDE SEQUENCE [LARGE SCALE GENOMIC DNA]</scope>
</reference>
<dbReference type="SUPFAM" id="SSF82771">
    <property type="entry name" value="GIY-YIG endonuclease"/>
    <property type="match status" value="1"/>
</dbReference>
<dbReference type="AlphaFoldDB" id="A0A2M7Z2X8"/>
<dbReference type="InterPro" id="IPR035901">
    <property type="entry name" value="GIY-YIG_endonuc_sf"/>
</dbReference>
<dbReference type="PANTHER" id="PTHR34477">
    <property type="entry name" value="UPF0213 PROTEIN YHBQ"/>
    <property type="match status" value="1"/>
</dbReference>
<accession>A0A2M7Z2X8</accession>
<evidence type="ECO:0000313" key="4">
    <source>
        <dbReference type="Proteomes" id="UP000230178"/>
    </source>
</evidence>
<dbReference type="SMART" id="SM00465">
    <property type="entry name" value="GIYc"/>
    <property type="match status" value="1"/>
</dbReference>
<dbReference type="PROSITE" id="PS50164">
    <property type="entry name" value="GIY_YIG"/>
    <property type="match status" value="1"/>
</dbReference>
<evidence type="ECO:0000313" key="3">
    <source>
        <dbReference type="EMBL" id="PJA82883.1"/>
    </source>
</evidence>
<organism evidence="3 4">
    <name type="scientific">Candidatus Nealsonbacteria bacterium CG_4_9_14_3_um_filter_37_29</name>
    <dbReference type="NCBI Taxonomy" id="1974696"/>
    <lineage>
        <taxon>Bacteria</taxon>
        <taxon>Candidatus Nealsoniibacteriota</taxon>
    </lineage>
</organism>
<evidence type="ECO:0000259" key="2">
    <source>
        <dbReference type="PROSITE" id="PS50164"/>
    </source>
</evidence>
<feature type="domain" description="GIY-YIG" evidence="2">
    <location>
        <begin position="1"/>
        <end position="76"/>
    </location>
</feature>
<dbReference type="InterPro" id="IPR050190">
    <property type="entry name" value="UPF0213_domain"/>
</dbReference>
<dbReference type="InterPro" id="IPR000305">
    <property type="entry name" value="GIY-YIG_endonuc"/>
</dbReference>
<evidence type="ECO:0000256" key="1">
    <source>
        <dbReference type="ARBA" id="ARBA00007435"/>
    </source>
</evidence>
<comment type="similarity">
    <text evidence="1">Belongs to the UPF0213 family.</text>
</comment>
<dbReference type="CDD" id="cd10449">
    <property type="entry name" value="GIY-YIG_SLX1_like"/>
    <property type="match status" value="1"/>
</dbReference>
<proteinExistence type="inferred from homology"/>
<protein>
    <submittedName>
        <fullName evidence="3">Excinuclease ABC subunit C</fullName>
    </submittedName>
</protein>
<gene>
    <name evidence="3" type="ORF">CO146_02300</name>
</gene>